<feature type="compositionally biased region" description="Basic and acidic residues" evidence="1">
    <location>
        <begin position="7"/>
        <end position="16"/>
    </location>
</feature>
<protein>
    <submittedName>
        <fullName evidence="2">Uncharacterized protein</fullName>
    </submittedName>
</protein>
<dbReference type="AlphaFoldDB" id="A0A1C7NNN6"/>
<proteinExistence type="predicted"/>
<dbReference type="Proteomes" id="UP000093000">
    <property type="component" value="Unassembled WGS sequence"/>
</dbReference>
<dbReference type="STRING" id="101091.A0A1C7NNN6"/>
<feature type="compositionally biased region" description="Acidic residues" evidence="1">
    <location>
        <begin position="153"/>
        <end position="166"/>
    </location>
</feature>
<dbReference type="InParanoid" id="A0A1C7NNN6"/>
<feature type="compositionally biased region" description="Polar residues" evidence="1">
    <location>
        <begin position="392"/>
        <end position="405"/>
    </location>
</feature>
<evidence type="ECO:0000313" key="2">
    <source>
        <dbReference type="EMBL" id="OBZ90753.1"/>
    </source>
</evidence>
<name>A0A1C7NNN6_9FUNG</name>
<evidence type="ECO:0000256" key="1">
    <source>
        <dbReference type="SAM" id="MobiDB-lite"/>
    </source>
</evidence>
<evidence type="ECO:0000313" key="3">
    <source>
        <dbReference type="Proteomes" id="UP000093000"/>
    </source>
</evidence>
<feature type="compositionally biased region" description="Polar residues" evidence="1">
    <location>
        <begin position="191"/>
        <end position="204"/>
    </location>
</feature>
<feature type="region of interest" description="Disordered" evidence="1">
    <location>
        <begin position="121"/>
        <end position="316"/>
    </location>
</feature>
<dbReference type="EMBL" id="LUGH01000035">
    <property type="protein sequence ID" value="OBZ90753.1"/>
    <property type="molecule type" value="Genomic_DNA"/>
</dbReference>
<keyword evidence="3" id="KW-1185">Reference proteome</keyword>
<feature type="region of interest" description="Disordered" evidence="1">
    <location>
        <begin position="344"/>
        <end position="414"/>
    </location>
</feature>
<organism evidence="2 3">
    <name type="scientific">Choanephora cucurbitarum</name>
    <dbReference type="NCBI Taxonomy" id="101091"/>
    <lineage>
        <taxon>Eukaryota</taxon>
        <taxon>Fungi</taxon>
        <taxon>Fungi incertae sedis</taxon>
        <taxon>Mucoromycota</taxon>
        <taxon>Mucoromycotina</taxon>
        <taxon>Mucoromycetes</taxon>
        <taxon>Mucorales</taxon>
        <taxon>Mucorineae</taxon>
        <taxon>Choanephoraceae</taxon>
        <taxon>Choanephoroideae</taxon>
        <taxon>Choanephora</taxon>
    </lineage>
</organism>
<feature type="compositionally biased region" description="Pro residues" evidence="1">
    <location>
        <begin position="306"/>
        <end position="316"/>
    </location>
</feature>
<feature type="compositionally biased region" description="Low complexity" evidence="1">
    <location>
        <begin position="364"/>
        <end position="379"/>
    </location>
</feature>
<feature type="region of interest" description="Disordered" evidence="1">
    <location>
        <begin position="1"/>
        <end position="95"/>
    </location>
</feature>
<feature type="compositionally biased region" description="Pro residues" evidence="1">
    <location>
        <begin position="348"/>
        <end position="363"/>
    </location>
</feature>
<comment type="caution">
    <text evidence="2">The sequence shown here is derived from an EMBL/GenBank/DDBJ whole genome shotgun (WGS) entry which is preliminary data.</text>
</comment>
<sequence length="674" mass="76194">MPLDYNTRVEDYHSDDGEAQMYSPSYRVNANDYENRRRRPSHPIDLQEEEEELERSMYEMDLNAYRHPPPRPRQYDPYLAPSYSPRRRPPPPLPPSYYLAPMPHERYRPWMHPMEERSPLYSPINRSPSSRSHMQRRNLPIPRRRYHEVYHDNEDEEEDYSDSEDDYPPRVPYGFPEANYAHDVSPARSYASRQSSIGSGQNLPLNKRRSNSFSIPPGMPRFVYPASPNVRRRPFQSAPNSPQASDGSNNSSSSSTDEEEEERHYIPRRRLSLGSNMPPPFVHPHHPPPRPPPQLRGNRRFSFSGVPPPPPPPNLPPVVLPTPSMMDNVNPSLPRRNSGFANDFFPNQNPPMPPPPPPPPPPQLAAAVAAAAVNGGAPPMNDPTTAAMPMPTANNPGNEMPSANQPGGAPWLNGAGNTNGLFHPMPMMGLAPMFNHPMMPPPPMWNMMNPTQQQQDPMWLGDFPFLNNQDPNLMTQTEVNRKSPVNPIETELPPTEEAQPNIAPAPEMMPPPTMIPPPQPPMLQRGLSMLGGLFSGSSYRRQPEFSNRGDDLYPPPPQLMNSKKEAKLAKEYAKLGTFYCWRKLDGTDAHFESFSIPNQKIIKRKLAKNAPSQIMLGKEKKLPGEIMVDLQQNRGCYLGKINGEQFLVQLEIKEETYHPANANSFVFATGENSW</sequence>
<feature type="compositionally biased region" description="Low complexity" evidence="1">
    <location>
        <begin position="245"/>
        <end position="255"/>
    </location>
</feature>
<reference evidence="2 3" key="1">
    <citation type="submission" date="2016-03" db="EMBL/GenBank/DDBJ databases">
        <title>Choanephora cucurbitarum.</title>
        <authorList>
            <person name="Min B."/>
            <person name="Park H."/>
            <person name="Park J.-H."/>
            <person name="Shin H.-D."/>
            <person name="Choi I.-G."/>
        </authorList>
    </citation>
    <scope>NUCLEOTIDE SEQUENCE [LARGE SCALE GENOMIC DNA]</scope>
    <source>
        <strain evidence="2 3">KUS-F28377</strain>
    </source>
</reference>
<dbReference type="OrthoDB" id="2287584at2759"/>
<gene>
    <name evidence="2" type="ORF">A0J61_01201</name>
</gene>
<accession>A0A1C7NNN6</accession>